<sequence>MVDFSSPPTHPEPVLTHHPSSTLYRQLWTTPSDYRARIRGKIIGLGQRGSYN</sequence>
<gene>
    <name evidence="1" type="ORF">PGTUg99_031012</name>
</gene>
<protein>
    <submittedName>
        <fullName evidence="1">Uncharacterized protein</fullName>
    </submittedName>
</protein>
<comment type="caution">
    <text evidence="1">The sequence shown here is derived from an EMBL/GenBank/DDBJ whole genome shotgun (WGS) entry which is preliminary data.</text>
</comment>
<evidence type="ECO:0000313" key="1">
    <source>
        <dbReference type="EMBL" id="KAA1109678.1"/>
    </source>
</evidence>
<dbReference type="AlphaFoldDB" id="A0A5B0Q8Y9"/>
<organism evidence="1 2">
    <name type="scientific">Puccinia graminis f. sp. tritici</name>
    <dbReference type="NCBI Taxonomy" id="56615"/>
    <lineage>
        <taxon>Eukaryota</taxon>
        <taxon>Fungi</taxon>
        <taxon>Dikarya</taxon>
        <taxon>Basidiomycota</taxon>
        <taxon>Pucciniomycotina</taxon>
        <taxon>Pucciniomycetes</taxon>
        <taxon>Pucciniales</taxon>
        <taxon>Pucciniaceae</taxon>
        <taxon>Puccinia</taxon>
    </lineage>
</organism>
<proteinExistence type="predicted"/>
<accession>A0A5B0Q8Y9</accession>
<reference evidence="1 2" key="1">
    <citation type="submission" date="2019-05" db="EMBL/GenBank/DDBJ databases">
        <title>Emergence of the Ug99 lineage of the wheat stem rust pathogen through somatic hybridization.</title>
        <authorList>
            <person name="Li F."/>
            <person name="Upadhyaya N.M."/>
            <person name="Sperschneider J."/>
            <person name="Matny O."/>
            <person name="Nguyen-Phuc H."/>
            <person name="Mago R."/>
            <person name="Raley C."/>
            <person name="Miller M.E."/>
            <person name="Silverstein K.A.T."/>
            <person name="Henningsen E."/>
            <person name="Hirsch C.D."/>
            <person name="Visser B."/>
            <person name="Pretorius Z.A."/>
            <person name="Steffenson B.J."/>
            <person name="Schwessinger B."/>
            <person name="Dodds P.N."/>
            <person name="Figueroa M."/>
        </authorList>
    </citation>
    <scope>NUCLEOTIDE SEQUENCE [LARGE SCALE GENOMIC DNA]</scope>
    <source>
        <strain evidence="1 2">Ug99</strain>
    </source>
</reference>
<name>A0A5B0Q8Y9_PUCGR</name>
<dbReference type="Proteomes" id="UP000325313">
    <property type="component" value="Unassembled WGS sequence"/>
</dbReference>
<dbReference type="EMBL" id="VDEP01000304">
    <property type="protein sequence ID" value="KAA1109678.1"/>
    <property type="molecule type" value="Genomic_DNA"/>
</dbReference>
<evidence type="ECO:0000313" key="2">
    <source>
        <dbReference type="Proteomes" id="UP000325313"/>
    </source>
</evidence>